<dbReference type="Gramene" id="RZC57147">
    <property type="protein sequence ID" value="RZC57147"/>
    <property type="gene ID" value="C5167_004452"/>
</dbReference>
<dbReference type="AlphaFoldDB" id="A0A4Y7J8K2"/>
<dbReference type="PANTHER" id="PTHR43254:SF3">
    <property type="entry name" value="C-TERMINAL BINDING PROTEIN AN"/>
    <property type="match status" value="1"/>
</dbReference>
<name>A0A4Y7J8K2_PAPSO</name>
<dbReference type="InterPro" id="IPR045015">
    <property type="entry name" value="AN-like"/>
</dbReference>
<reference evidence="1 2" key="1">
    <citation type="journal article" date="2018" name="Science">
        <title>The opium poppy genome and morphinan production.</title>
        <authorList>
            <person name="Guo L."/>
            <person name="Winzer T."/>
            <person name="Yang X."/>
            <person name="Li Y."/>
            <person name="Ning Z."/>
            <person name="He Z."/>
            <person name="Teodor R."/>
            <person name="Lu Y."/>
            <person name="Bowser T.A."/>
            <person name="Graham I.A."/>
            <person name="Ye K."/>
        </authorList>
    </citation>
    <scope>NUCLEOTIDE SEQUENCE [LARGE SCALE GENOMIC DNA]</scope>
    <source>
        <strain evidence="2">cv. HN1</strain>
        <tissue evidence="1">Leaves</tissue>
    </source>
</reference>
<organism evidence="1 2">
    <name type="scientific">Papaver somniferum</name>
    <name type="common">Opium poppy</name>
    <dbReference type="NCBI Taxonomy" id="3469"/>
    <lineage>
        <taxon>Eukaryota</taxon>
        <taxon>Viridiplantae</taxon>
        <taxon>Streptophyta</taxon>
        <taxon>Embryophyta</taxon>
        <taxon>Tracheophyta</taxon>
        <taxon>Spermatophyta</taxon>
        <taxon>Magnoliopsida</taxon>
        <taxon>Ranunculales</taxon>
        <taxon>Papaveraceae</taxon>
        <taxon>Papaveroideae</taxon>
        <taxon>Papaver</taxon>
    </lineage>
</organism>
<protein>
    <submittedName>
        <fullName evidence="1">Uncharacterized protein</fullName>
    </submittedName>
</protein>
<dbReference type="EMBL" id="CM010718">
    <property type="protein sequence ID" value="RZC57147.1"/>
    <property type="molecule type" value="Genomic_DNA"/>
</dbReference>
<dbReference type="GO" id="GO:0000226">
    <property type="term" value="P:microtubule cytoskeleton organization"/>
    <property type="evidence" value="ECO:0007669"/>
    <property type="project" value="InterPro"/>
</dbReference>
<gene>
    <name evidence="1" type="ORF">C5167_004452</name>
</gene>
<proteinExistence type="predicted"/>
<dbReference type="PANTHER" id="PTHR43254">
    <property type="entry name" value="C-TERMINAL BINDING PROTEIN AN-RELATED"/>
    <property type="match status" value="1"/>
</dbReference>
<accession>A0A4Y7J8K2</accession>
<keyword evidence="2" id="KW-1185">Reference proteome</keyword>
<evidence type="ECO:0000313" key="1">
    <source>
        <dbReference type="EMBL" id="RZC57147.1"/>
    </source>
</evidence>
<sequence length="109" mass="12092">MGTPNDLLGVTDLIALHCAFTDESVQIVNAEFLQQVKPCMNSNIKGKKMLNVLMLPCSADCREAVWMEICEKAISILQSYFLGKRKMDNLGAKTKKEDIQKAANFNLPG</sequence>
<dbReference type="STRING" id="3469.A0A4Y7J8K2"/>
<evidence type="ECO:0000313" key="2">
    <source>
        <dbReference type="Proteomes" id="UP000316621"/>
    </source>
</evidence>
<dbReference type="Proteomes" id="UP000316621">
    <property type="component" value="Chromosome 4"/>
</dbReference>